<accession>A0A251XNC1</accession>
<keyword evidence="4 7" id="KW-0812">Transmembrane</keyword>
<feature type="transmembrane region" description="Helical" evidence="7">
    <location>
        <begin position="44"/>
        <end position="62"/>
    </location>
</feature>
<dbReference type="InterPro" id="IPR000515">
    <property type="entry name" value="MetI-like"/>
</dbReference>
<keyword evidence="3" id="KW-1003">Cell membrane</keyword>
<organism evidence="10 11">
    <name type="scientific">Clavibacter michiganensis subsp. michiganensis</name>
    <dbReference type="NCBI Taxonomy" id="33013"/>
    <lineage>
        <taxon>Bacteria</taxon>
        <taxon>Bacillati</taxon>
        <taxon>Actinomycetota</taxon>
        <taxon>Actinomycetes</taxon>
        <taxon>Micrococcales</taxon>
        <taxon>Microbacteriaceae</taxon>
        <taxon>Clavibacter</taxon>
    </lineage>
</organism>
<evidence type="ECO:0000256" key="4">
    <source>
        <dbReference type="ARBA" id="ARBA00022692"/>
    </source>
</evidence>
<dbReference type="Proteomes" id="UP000195062">
    <property type="component" value="Unassembled WGS sequence"/>
</dbReference>
<feature type="transmembrane region" description="Helical" evidence="7">
    <location>
        <begin position="292"/>
        <end position="312"/>
    </location>
</feature>
<evidence type="ECO:0000256" key="6">
    <source>
        <dbReference type="ARBA" id="ARBA00023136"/>
    </source>
</evidence>
<dbReference type="EMBL" id="MDHH01000001">
    <property type="protein sequence ID" value="OUE04957.1"/>
    <property type="molecule type" value="Genomic_DNA"/>
</dbReference>
<dbReference type="GO" id="GO:0005886">
    <property type="term" value="C:plasma membrane"/>
    <property type="evidence" value="ECO:0007669"/>
    <property type="project" value="UniProtKB-SubCell"/>
</dbReference>
<feature type="domain" description="ABC transmembrane type-1" evidence="9">
    <location>
        <begin position="102"/>
        <end position="313"/>
    </location>
</feature>
<keyword evidence="5 7" id="KW-1133">Transmembrane helix</keyword>
<dbReference type="InterPro" id="IPR051393">
    <property type="entry name" value="ABC_transporter_permease"/>
</dbReference>
<reference evidence="10 11" key="1">
    <citation type="submission" date="2016-08" db="EMBL/GenBank/DDBJ databases">
        <title>Genome sequence of Clavibacter michiganensis subsp. michiganensis strain CASJ007.</title>
        <authorList>
            <person name="Thapa S.P."/>
            <person name="Coaker G."/>
        </authorList>
    </citation>
    <scope>NUCLEOTIDE SEQUENCE [LARGE SCALE GENOMIC DNA]</scope>
    <source>
        <strain evidence="10">CASJ007</strain>
    </source>
</reference>
<protein>
    <submittedName>
        <fullName evidence="10">Lactose transport system permease protein LacF</fullName>
    </submittedName>
</protein>
<dbReference type="GO" id="GO:0055085">
    <property type="term" value="P:transmembrane transport"/>
    <property type="evidence" value="ECO:0007669"/>
    <property type="project" value="InterPro"/>
</dbReference>
<proteinExistence type="inferred from homology"/>
<feature type="transmembrane region" description="Helical" evidence="7">
    <location>
        <begin position="240"/>
        <end position="260"/>
    </location>
</feature>
<dbReference type="PROSITE" id="PS50928">
    <property type="entry name" value="ABC_TM1"/>
    <property type="match status" value="1"/>
</dbReference>
<keyword evidence="11" id="KW-1185">Reference proteome</keyword>
<feature type="transmembrane region" description="Helical" evidence="7">
    <location>
        <begin position="139"/>
        <end position="158"/>
    </location>
</feature>
<dbReference type="Pfam" id="PF00528">
    <property type="entry name" value="BPD_transp_1"/>
    <property type="match status" value="1"/>
</dbReference>
<evidence type="ECO:0000256" key="3">
    <source>
        <dbReference type="ARBA" id="ARBA00022475"/>
    </source>
</evidence>
<evidence type="ECO:0000313" key="10">
    <source>
        <dbReference type="EMBL" id="OUE04957.1"/>
    </source>
</evidence>
<evidence type="ECO:0000256" key="5">
    <source>
        <dbReference type="ARBA" id="ARBA00022989"/>
    </source>
</evidence>
<evidence type="ECO:0000256" key="1">
    <source>
        <dbReference type="ARBA" id="ARBA00004651"/>
    </source>
</evidence>
<feature type="region of interest" description="Disordered" evidence="8">
    <location>
        <begin position="1"/>
        <end position="38"/>
    </location>
</feature>
<dbReference type="PANTHER" id="PTHR30193:SF41">
    <property type="entry name" value="DIACETYLCHITOBIOSE UPTAKE SYSTEM PERMEASE PROTEIN NGCF"/>
    <property type="match status" value="1"/>
</dbReference>
<name>A0A251XNC1_CLAMM</name>
<feature type="transmembrane region" description="Helical" evidence="7">
    <location>
        <begin position="106"/>
        <end position="127"/>
    </location>
</feature>
<gene>
    <name evidence="10" type="primary">lacF_6</name>
    <name evidence="10" type="ORF">CMMCAS07_08405</name>
</gene>
<dbReference type="SUPFAM" id="SSF161098">
    <property type="entry name" value="MetI-like"/>
    <property type="match status" value="1"/>
</dbReference>
<keyword evidence="2 7" id="KW-0813">Transport</keyword>
<evidence type="ECO:0000259" key="9">
    <source>
        <dbReference type="PROSITE" id="PS50928"/>
    </source>
</evidence>
<comment type="similarity">
    <text evidence="7">Belongs to the binding-protein-dependent transport system permease family.</text>
</comment>
<dbReference type="PANTHER" id="PTHR30193">
    <property type="entry name" value="ABC TRANSPORTER PERMEASE PROTEIN"/>
    <property type="match status" value="1"/>
</dbReference>
<dbReference type="CDD" id="cd06261">
    <property type="entry name" value="TM_PBP2"/>
    <property type="match status" value="1"/>
</dbReference>
<sequence>MALSVDARGTHSDRPATAPASTGSGRSGGAPPPRRARRRDDTRLAAVFLIPASIGLVVFYFWPLLRGIWLSFTSWDLLSPARFIGIENYQRMLADPIFWNAARVTVYYVVLNIGFQTVIALGIAVLMQRLTQSTLLRGVILAPYLVSNVVAALVFLWILDFQLGIGNQLLEWMGLDRIGFFTSEAWVIPTIAAVNVWRHMGYTALLIFAGLQAIPANYYEAARVDGASEFRMFRGITMPLLRPVLGLVLIISVIGSFQVFDTVSVTTGGGPVDASRLLQVYIYDKAFAQFDFGYASTLSVAMLIILVIVTYFQYRITRAGQSDLN</sequence>
<dbReference type="Gene3D" id="1.10.3720.10">
    <property type="entry name" value="MetI-like"/>
    <property type="match status" value="1"/>
</dbReference>
<dbReference type="InterPro" id="IPR035906">
    <property type="entry name" value="MetI-like_sf"/>
</dbReference>
<evidence type="ECO:0000256" key="2">
    <source>
        <dbReference type="ARBA" id="ARBA00022448"/>
    </source>
</evidence>
<comment type="subcellular location">
    <subcellularLocation>
        <location evidence="1 7">Cell membrane</location>
        <topology evidence="1 7">Multi-pass membrane protein</topology>
    </subcellularLocation>
</comment>
<comment type="caution">
    <text evidence="10">The sequence shown here is derived from an EMBL/GenBank/DDBJ whole genome shotgun (WGS) entry which is preliminary data.</text>
</comment>
<evidence type="ECO:0000313" key="11">
    <source>
        <dbReference type="Proteomes" id="UP000195062"/>
    </source>
</evidence>
<evidence type="ECO:0000256" key="7">
    <source>
        <dbReference type="RuleBase" id="RU363032"/>
    </source>
</evidence>
<evidence type="ECO:0000256" key="8">
    <source>
        <dbReference type="SAM" id="MobiDB-lite"/>
    </source>
</evidence>
<dbReference type="AlphaFoldDB" id="A0A251XNC1"/>
<keyword evidence="6 7" id="KW-0472">Membrane</keyword>
<feature type="transmembrane region" description="Helical" evidence="7">
    <location>
        <begin position="178"/>
        <end position="197"/>
    </location>
</feature>
<dbReference type="RefSeq" id="WP_153259549.1">
    <property type="nucleotide sequence ID" value="NZ_JAVDJH010000038.1"/>
</dbReference>